<proteinExistence type="predicted"/>
<evidence type="ECO:0000313" key="1">
    <source>
        <dbReference type="EMBL" id="GID67016.1"/>
    </source>
</evidence>
<dbReference type="GO" id="GO:0017000">
    <property type="term" value="P:antibiotic biosynthetic process"/>
    <property type="evidence" value="ECO:0007669"/>
    <property type="project" value="UniProtKB-ARBA"/>
</dbReference>
<name>A0A919ILU8_9ACTN</name>
<dbReference type="Gene3D" id="3.40.50.2000">
    <property type="entry name" value="Glycogen Phosphorylase B"/>
    <property type="match status" value="1"/>
</dbReference>
<dbReference type="Proteomes" id="UP000619479">
    <property type="component" value="Unassembled WGS sequence"/>
</dbReference>
<reference evidence="1" key="1">
    <citation type="submission" date="2021-01" db="EMBL/GenBank/DDBJ databases">
        <title>Whole genome shotgun sequence of Actinoplanes cyaneus NBRC 14990.</title>
        <authorList>
            <person name="Komaki H."/>
            <person name="Tamura T."/>
        </authorList>
    </citation>
    <scope>NUCLEOTIDE SEQUENCE</scope>
    <source>
        <strain evidence="1">NBRC 14990</strain>
    </source>
</reference>
<dbReference type="PANTHER" id="PTHR48050:SF13">
    <property type="entry name" value="STEROL 3-BETA-GLUCOSYLTRANSFERASE UGT80A2"/>
    <property type="match status" value="1"/>
</dbReference>
<keyword evidence="2" id="KW-1185">Reference proteome</keyword>
<comment type="caution">
    <text evidence="1">The sequence shown here is derived from an EMBL/GenBank/DDBJ whole genome shotgun (WGS) entry which is preliminary data.</text>
</comment>
<accession>A0A919ILU8</accession>
<dbReference type="GO" id="GO:0008194">
    <property type="term" value="F:UDP-glycosyltransferase activity"/>
    <property type="evidence" value="ECO:0007669"/>
    <property type="project" value="InterPro"/>
</dbReference>
<dbReference type="InterPro" id="IPR050426">
    <property type="entry name" value="Glycosyltransferase_28"/>
</dbReference>
<dbReference type="AlphaFoldDB" id="A0A919ILU8"/>
<sequence>MLEQADAFVTHAGMGGSSEGLACATPMIAVPQAADQFANAAQLAALGVARVVDAATVSVAQLREALLALTTDPAVAARSADLKRQAREAGGADRAADLIEAELAAAAGSDG</sequence>
<dbReference type="InterPro" id="IPR002213">
    <property type="entry name" value="UDP_glucos_trans"/>
</dbReference>
<dbReference type="EMBL" id="BOMH01000037">
    <property type="protein sequence ID" value="GID67016.1"/>
    <property type="molecule type" value="Genomic_DNA"/>
</dbReference>
<dbReference type="Pfam" id="PF00201">
    <property type="entry name" value="UDPGT"/>
    <property type="match status" value="1"/>
</dbReference>
<evidence type="ECO:0008006" key="3">
    <source>
        <dbReference type="Google" id="ProtNLM"/>
    </source>
</evidence>
<gene>
    <name evidence="1" type="ORF">Acy02nite_48970</name>
</gene>
<evidence type="ECO:0000313" key="2">
    <source>
        <dbReference type="Proteomes" id="UP000619479"/>
    </source>
</evidence>
<organism evidence="1 2">
    <name type="scientific">Actinoplanes cyaneus</name>
    <dbReference type="NCBI Taxonomy" id="52696"/>
    <lineage>
        <taxon>Bacteria</taxon>
        <taxon>Bacillati</taxon>
        <taxon>Actinomycetota</taxon>
        <taxon>Actinomycetes</taxon>
        <taxon>Micromonosporales</taxon>
        <taxon>Micromonosporaceae</taxon>
        <taxon>Actinoplanes</taxon>
    </lineage>
</organism>
<protein>
    <recommendedName>
        <fullName evidence="3">Glycosyl transferase family 28 C-terminal domain-containing protein</fullName>
    </recommendedName>
</protein>
<dbReference type="SUPFAM" id="SSF53756">
    <property type="entry name" value="UDP-Glycosyltransferase/glycogen phosphorylase"/>
    <property type="match status" value="1"/>
</dbReference>
<dbReference type="PANTHER" id="PTHR48050">
    <property type="entry name" value="STEROL 3-BETA-GLUCOSYLTRANSFERASE"/>
    <property type="match status" value="1"/>
</dbReference>